<comment type="caution">
    <text evidence="3">The sequence shown here is derived from an EMBL/GenBank/DDBJ whole genome shotgun (WGS) entry which is preliminary data.</text>
</comment>
<dbReference type="Pfam" id="PF20670">
    <property type="entry name" value="DUF6816"/>
    <property type="match status" value="1"/>
</dbReference>
<evidence type="ECO:0000259" key="2">
    <source>
        <dbReference type="Pfam" id="PF20670"/>
    </source>
</evidence>
<sequence length="288" mass="32671">MVPQIATRLAFLTFISWLSSTSALEVSRRAVLITSIPSMATAIEPNGLAYRLQQRDPAALKNRLFNLPPTQQLYPTWMRGLWNIEMSFSGFLFPSQTITKETLLRDFAIAGFQKCSIAHIADVGKEKVTMPMAIDRETGWEDRVFNLRQTIDAHLGYAAVQEVLYDGKKNPNRIGINFVNYRTTNAERIELFCNAREAEEYETNGTSYFVHGEYIRQVTFGTGSTVGVPRQVSTNYGHFWTWQKESDNSIRGNLLTAAYLDPQDPLYFQEPTLPVVIYSHLLTGKLVV</sequence>
<dbReference type="EMBL" id="BDSP01000253">
    <property type="protein sequence ID" value="GAX27186.1"/>
    <property type="molecule type" value="Genomic_DNA"/>
</dbReference>
<dbReference type="OrthoDB" id="195555at2759"/>
<dbReference type="InParanoid" id="A0A1Z5KLM9"/>
<proteinExistence type="predicted"/>
<name>A0A1Z5KLM9_FISSO</name>
<dbReference type="Proteomes" id="UP000198406">
    <property type="component" value="Unassembled WGS sequence"/>
</dbReference>
<dbReference type="AlphaFoldDB" id="A0A1Z5KLM9"/>
<evidence type="ECO:0000313" key="4">
    <source>
        <dbReference type="Proteomes" id="UP000198406"/>
    </source>
</evidence>
<evidence type="ECO:0000256" key="1">
    <source>
        <dbReference type="SAM" id="SignalP"/>
    </source>
</evidence>
<organism evidence="3 4">
    <name type="scientific">Fistulifera solaris</name>
    <name type="common">Oleaginous diatom</name>
    <dbReference type="NCBI Taxonomy" id="1519565"/>
    <lineage>
        <taxon>Eukaryota</taxon>
        <taxon>Sar</taxon>
        <taxon>Stramenopiles</taxon>
        <taxon>Ochrophyta</taxon>
        <taxon>Bacillariophyta</taxon>
        <taxon>Bacillariophyceae</taxon>
        <taxon>Bacillariophycidae</taxon>
        <taxon>Naviculales</taxon>
        <taxon>Naviculaceae</taxon>
        <taxon>Fistulifera</taxon>
    </lineage>
</organism>
<feature type="domain" description="DUF6816" evidence="2">
    <location>
        <begin position="73"/>
        <end position="278"/>
    </location>
</feature>
<keyword evidence="4" id="KW-1185">Reference proteome</keyword>
<protein>
    <recommendedName>
        <fullName evidence="2">DUF6816 domain-containing protein</fullName>
    </recommendedName>
</protein>
<feature type="signal peptide" evidence="1">
    <location>
        <begin position="1"/>
        <end position="23"/>
    </location>
</feature>
<dbReference type="InterPro" id="IPR049213">
    <property type="entry name" value="DUF6816"/>
</dbReference>
<accession>A0A1Z5KLM9</accession>
<feature type="chain" id="PRO_5012283649" description="DUF6816 domain-containing protein" evidence="1">
    <location>
        <begin position="24"/>
        <end position="288"/>
    </location>
</feature>
<keyword evidence="1" id="KW-0732">Signal</keyword>
<reference evidence="3 4" key="1">
    <citation type="journal article" date="2015" name="Plant Cell">
        <title>Oil accumulation by the oleaginous diatom Fistulifera solaris as revealed by the genome and transcriptome.</title>
        <authorList>
            <person name="Tanaka T."/>
            <person name="Maeda Y."/>
            <person name="Veluchamy A."/>
            <person name="Tanaka M."/>
            <person name="Abida H."/>
            <person name="Marechal E."/>
            <person name="Bowler C."/>
            <person name="Muto M."/>
            <person name="Sunaga Y."/>
            <person name="Tanaka M."/>
            <person name="Yoshino T."/>
            <person name="Taniguchi T."/>
            <person name="Fukuda Y."/>
            <person name="Nemoto M."/>
            <person name="Matsumoto M."/>
            <person name="Wong P.S."/>
            <person name="Aburatani S."/>
            <person name="Fujibuchi W."/>
        </authorList>
    </citation>
    <scope>NUCLEOTIDE SEQUENCE [LARGE SCALE GENOMIC DNA]</scope>
    <source>
        <strain evidence="3 4">JPCC DA0580</strain>
    </source>
</reference>
<gene>
    <name evidence="3" type="ORF">FisN_13Lh264</name>
</gene>
<evidence type="ECO:0000313" key="3">
    <source>
        <dbReference type="EMBL" id="GAX27186.1"/>
    </source>
</evidence>